<keyword evidence="3" id="KW-1185">Reference proteome</keyword>
<dbReference type="Proteomes" id="UP000332487">
    <property type="component" value="Unassembled WGS sequence"/>
</dbReference>
<accession>C7DHL9</accession>
<name>C7DHL9_MICA2</name>
<dbReference type="AlphaFoldDB" id="C7DHL9"/>
<protein>
    <submittedName>
        <fullName evidence="2">Uncharacterized protein</fullName>
    </submittedName>
</protein>
<proteinExistence type="predicted"/>
<reference evidence="2 3" key="2">
    <citation type="journal article" date="2010" name="Proc. Natl. Acad. Sci. U.S.A.">
        <title>Enigmatic, ultrasmall, uncultivated Archaea.</title>
        <authorList>
            <person name="Baker B.J."/>
            <person name="Comolli L.R."/>
            <person name="Dick G.J."/>
            <person name="Hauser L.J."/>
            <person name="Hyatt D."/>
            <person name="Dill B.D."/>
            <person name="Land M.L."/>
            <person name="Verberkmoes N.C."/>
            <person name="Hettich R.L."/>
            <person name="Banfield J.F."/>
        </authorList>
    </citation>
    <scope>NUCLEOTIDE SEQUENCE [LARGE SCALE GENOMIC DNA]</scope>
    <source>
        <strain evidence="2">ARMAN-2</strain>
    </source>
</reference>
<feature type="transmembrane region" description="Helical" evidence="1">
    <location>
        <begin position="7"/>
        <end position="30"/>
    </location>
</feature>
<evidence type="ECO:0000313" key="3">
    <source>
        <dbReference type="Proteomes" id="UP000332487"/>
    </source>
</evidence>
<gene>
    <name evidence="2" type="ORF">UNLARM2_0562</name>
</gene>
<feature type="transmembrane region" description="Helical" evidence="1">
    <location>
        <begin position="36"/>
        <end position="57"/>
    </location>
</feature>
<organism evidence="2 3">
    <name type="scientific">Candidatus Micrarchaeum acidiphilum ARMAN-2</name>
    <dbReference type="NCBI Taxonomy" id="425595"/>
    <lineage>
        <taxon>Archaea</taxon>
        <taxon>Candidatus Micrarchaeota</taxon>
        <taxon>Candidatus Micrarchaeia</taxon>
        <taxon>Candidatus Micrarchaeales</taxon>
        <taxon>Candidatus Micrarchaeaceae</taxon>
        <taxon>Candidatus Micrarchaeum</taxon>
    </lineage>
</organism>
<dbReference type="EMBL" id="GG697240">
    <property type="protein sequence ID" value="EET90121.1"/>
    <property type="molecule type" value="Genomic_DNA"/>
</dbReference>
<keyword evidence="1" id="KW-1133">Transmembrane helix</keyword>
<keyword evidence="1" id="KW-0472">Membrane</keyword>
<reference evidence="2 3" key="1">
    <citation type="journal article" date="2009" name="Genome Biol.">
        <title>Community-wide analysis of microbial genome sequence signatures.</title>
        <authorList>
            <person name="Dick G.J."/>
            <person name="Andersson A.F."/>
            <person name="Baker B.J."/>
            <person name="Simmons S.L."/>
            <person name="Thomas B.C."/>
            <person name="Yelton A.P."/>
            <person name="Banfield J.F."/>
        </authorList>
    </citation>
    <scope>NUCLEOTIDE SEQUENCE [LARGE SCALE GENOMIC DNA]</scope>
    <source>
        <strain evidence="2">ARMAN-2</strain>
    </source>
</reference>
<keyword evidence="1" id="KW-0812">Transmembrane</keyword>
<evidence type="ECO:0000256" key="1">
    <source>
        <dbReference type="SAM" id="Phobius"/>
    </source>
</evidence>
<sequence length="65" mass="7120">MKASKLMIFFYGGMFLVPLLMFVIAVTYAFPGLYEARQALAVLAGIGIIVYGILGYIEVFAHGKN</sequence>
<evidence type="ECO:0000313" key="2">
    <source>
        <dbReference type="EMBL" id="EET90121.1"/>
    </source>
</evidence>